<keyword evidence="2" id="KW-0862">Zinc</keyword>
<dbReference type="InterPro" id="IPR039301">
    <property type="entry name" value="Sip5/DA2"/>
</dbReference>
<gene>
    <name evidence="5" type="ORF">K493DRAFT_298229</name>
</gene>
<dbReference type="InParanoid" id="A0A1Y1YW43"/>
<keyword evidence="2" id="KW-0863">Zinc-finger</keyword>
<reference evidence="5 6" key="1">
    <citation type="submission" date="2016-07" db="EMBL/GenBank/DDBJ databases">
        <title>Pervasive Adenine N6-methylation of Active Genes in Fungi.</title>
        <authorList>
            <consortium name="DOE Joint Genome Institute"/>
            <person name="Mondo S.J."/>
            <person name="Dannebaum R.O."/>
            <person name="Kuo R.C."/>
            <person name="Labutti K."/>
            <person name="Haridas S."/>
            <person name="Kuo A."/>
            <person name="Salamov A."/>
            <person name="Ahrendt S.R."/>
            <person name="Lipzen A."/>
            <person name="Sullivan W."/>
            <person name="Andreopoulos W.B."/>
            <person name="Clum A."/>
            <person name="Lindquist E."/>
            <person name="Daum C."/>
            <person name="Ramamoorthy G.K."/>
            <person name="Gryganskyi A."/>
            <person name="Culley D."/>
            <person name="Magnuson J.K."/>
            <person name="James T.Y."/>
            <person name="O'Malley M.A."/>
            <person name="Stajich J.E."/>
            <person name="Spatafora J.W."/>
            <person name="Visel A."/>
            <person name="Grigoriev I.V."/>
        </authorList>
    </citation>
    <scope>NUCLEOTIDE SEQUENCE [LARGE SCALE GENOMIC DNA]</scope>
    <source>
        <strain evidence="5 6">CBS 931.73</strain>
    </source>
</reference>
<feature type="region of interest" description="Disordered" evidence="3">
    <location>
        <begin position="319"/>
        <end position="353"/>
    </location>
</feature>
<proteinExistence type="inferred from homology"/>
<evidence type="ECO:0000313" key="6">
    <source>
        <dbReference type="Proteomes" id="UP000193498"/>
    </source>
</evidence>
<dbReference type="PANTHER" id="PTHR31315">
    <property type="entry name" value="PROTEIN SIP5"/>
    <property type="match status" value="1"/>
</dbReference>
<comment type="caution">
    <text evidence="5">The sequence shown here is derived from an EMBL/GenBank/DDBJ whole genome shotgun (WGS) entry which is preliminary data.</text>
</comment>
<dbReference type="FunCoup" id="A0A1Y1YW43">
    <property type="interactions" value="11"/>
</dbReference>
<dbReference type="CDD" id="cd24139">
    <property type="entry name" value="SIP5-like"/>
    <property type="match status" value="1"/>
</dbReference>
<comment type="similarity">
    <text evidence="1">Belongs to the SIP5 family.</text>
</comment>
<keyword evidence="2" id="KW-0479">Metal-binding</keyword>
<evidence type="ECO:0000256" key="3">
    <source>
        <dbReference type="SAM" id="MobiDB-lite"/>
    </source>
</evidence>
<organism evidence="5 6">
    <name type="scientific">Basidiobolus meristosporus CBS 931.73</name>
    <dbReference type="NCBI Taxonomy" id="1314790"/>
    <lineage>
        <taxon>Eukaryota</taxon>
        <taxon>Fungi</taxon>
        <taxon>Fungi incertae sedis</taxon>
        <taxon>Zoopagomycota</taxon>
        <taxon>Entomophthoromycotina</taxon>
        <taxon>Basidiobolomycetes</taxon>
        <taxon>Basidiobolales</taxon>
        <taxon>Basidiobolaceae</taxon>
        <taxon>Basidiobolus</taxon>
    </lineage>
</organism>
<evidence type="ECO:0000256" key="2">
    <source>
        <dbReference type="PROSITE-ProRule" id="PRU00175"/>
    </source>
</evidence>
<evidence type="ECO:0000259" key="4">
    <source>
        <dbReference type="PROSITE" id="PS50089"/>
    </source>
</evidence>
<dbReference type="PANTHER" id="PTHR31315:SF1">
    <property type="entry name" value="PROTEIN SIP5"/>
    <property type="match status" value="1"/>
</dbReference>
<feature type="domain" description="RING-type" evidence="4">
    <location>
        <begin position="102"/>
        <end position="145"/>
    </location>
</feature>
<keyword evidence="6" id="KW-1185">Reference proteome</keyword>
<dbReference type="PROSITE" id="PS50089">
    <property type="entry name" value="ZF_RING_2"/>
    <property type="match status" value="1"/>
</dbReference>
<sequence>MGNIQAKKVASLVDGGGFTPNGVYTAEQDFDHRVIRKLILDRRISPFYKGLAEISDAQREQSTIGLSKRLISNAKSAGCLTKNKFDSGKISLVDLYRNAIECPICFLYYPKNINYTRCCYQPICTECFVQMKRANATTPATCPYCVESNFGVVYEAPFDANFYTGHYKSTVHSKDCPKARKASIHHNSPEVITCDDIRPDYVRRLHLTSLGNRGFHRRTNLSLARRWFHPRQNSRRNDSSQVIEISSNNEQVDMALEELMIMEAIRQSLRHHGLDERSTVAIHHDSGSEEHHALDDASDDHNSIHYSHQGVDEDGEEIQSFASSHPSVMENEEANSIGNKHTTRIREIPSGNS</sequence>
<dbReference type="AlphaFoldDB" id="A0A1Y1YW43"/>
<dbReference type="EMBL" id="MCFE01000065">
    <property type="protein sequence ID" value="ORY01785.1"/>
    <property type="molecule type" value="Genomic_DNA"/>
</dbReference>
<protein>
    <recommendedName>
        <fullName evidence="4">RING-type domain-containing protein</fullName>
    </recommendedName>
</protein>
<accession>A0A1Y1YW43</accession>
<dbReference type="OrthoDB" id="21471at2759"/>
<evidence type="ECO:0000256" key="1">
    <source>
        <dbReference type="ARBA" id="ARBA00010402"/>
    </source>
</evidence>
<dbReference type="SUPFAM" id="SSF57850">
    <property type="entry name" value="RING/U-box"/>
    <property type="match status" value="1"/>
</dbReference>
<dbReference type="GO" id="GO:0008270">
    <property type="term" value="F:zinc ion binding"/>
    <property type="evidence" value="ECO:0007669"/>
    <property type="project" value="UniProtKB-KW"/>
</dbReference>
<dbReference type="Proteomes" id="UP000193498">
    <property type="component" value="Unassembled WGS sequence"/>
</dbReference>
<dbReference type="GO" id="GO:0005737">
    <property type="term" value="C:cytoplasm"/>
    <property type="evidence" value="ECO:0007669"/>
    <property type="project" value="TreeGrafter"/>
</dbReference>
<name>A0A1Y1YW43_9FUNG</name>
<evidence type="ECO:0000313" key="5">
    <source>
        <dbReference type="EMBL" id="ORY01785.1"/>
    </source>
</evidence>
<dbReference type="InterPro" id="IPR001841">
    <property type="entry name" value="Znf_RING"/>
</dbReference>
<dbReference type="STRING" id="1314790.A0A1Y1YW43"/>